<reference evidence="1" key="1">
    <citation type="submission" date="2021-11" db="EMBL/GenBank/DDBJ databases">
        <title>Purpureocillium_takamizusanense_genome.</title>
        <authorList>
            <person name="Nguyen N.-H."/>
        </authorList>
    </citation>
    <scope>NUCLEOTIDE SEQUENCE</scope>
    <source>
        <strain evidence="1">PT3</strain>
    </source>
</reference>
<evidence type="ECO:0000313" key="2">
    <source>
        <dbReference type="Proteomes" id="UP000829364"/>
    </source>
</evidence>
<protein>
    <recommendedName>
        <fullName evidence="3">Invertebrate defensins family profile domain-containing protein</fullName>
    </recommendedName>
</protein>
<dbReference type="EMBL" id="CP086355">
    <property type="protein sequence ID" value="UNI16534.1"/>
    <property type="molecule type" value="Genomic_DNA"/>
</dbReference>
<name>A0A9Q8V956_9HYPO</name>
<accession>A0A9Q8V956</accession>
<proteinExistence type="predicted"/>
<dbReference type="OrthoDB" id="4383396at2759"/>
<dbReference type="Proteomes" id="UP000829364">
    <property type="component" value="Chromosome 2"/>
</dbReference>
<keyword evidence="2" id="KW-1185">Reference proteome</keyword>
<evidence type="ECO:0000313" key="1">
    <source>
        <dbReference type="EMBL" id="UNI16534.1"/>
    </source>
</evidence>
<dbReference type="RefSeq" id="XP_047840015.1">
    <property type="nucleotide sequence ID" value="XM_047984043.1"/>
</dbReference>
<sequence length="128" mass="13873">MGRIERQTEIPRIFRRSTTQSQHNLFAFSASQLTLPITMKFAQVPVVLALLIPAIAAMPAGEAVDMTERSENINTLEARACGAAGSCKGVGGGDLCNDRCKKCKGPSGYYKKGECGGLGWQRCYCYYA</sequence>
<evidence type="ECO:0008006" key="3">
    <source>
        <dbReference type="Google" id="ProtNLM"/>
    </source>
</evidence>
<dbReference type="GeneID" id="72064921"/>
<organism evidence="1 2">
    <name type="scientific">Purpureocillium takamizusanense</name>
    <dbReference type="NCBI Taxonomy" id="2060973"/>
    <lineage>
        <taxon>Eukaryota</taxon>
        <taxon>Fungi</taxon>
        <taxon>Dikarya</taxon>
        <taxon>Ascomycota</taxon>
        <taxon>Pezizomycotina</taxon>
        <taxon>Sordariomycetes</taxon>
        <taxon>Hypocreomycetidae</taxon>
        <taxon>Hypocreales</taxon>
        <taxon>Ophiocordycipitaceae</taxon>
        <taxon>Purpureocillium</taxon>
    </lineage>
</organism>
<dbReference type="AlphaFoldDB" id="A0A9Q8V956"/>
<gene>
    <name evidence="1" type="ORF">JDV02_002961</name>
</gene>